<gene>
    <name evidence="11" type="ORF">KP79_PYT18946</name>
</gene>
<dbReference type="InterPro" id="IPR036259">
    <property type="entry name" value="MFS_trans_sf"/>
</dbReference>
<evidence type="ECO:0000256" key="4">
    <source>
        <dbReference type="ARBA" id="ARBA00022847"/>
    </source>
</evidence>
<dbReference type="GO" id="GO:0005326">
    <property type="term" value="F:neurotransmitter transmembrane transporter activity"/>
    <property type="evidence" value="ECO:0007669"/>
    <property type="project" value="TreeGrafter"/>
</dbReference>
<keyword evidence="4" id="KW-0769">Symport</keyword>
<organism evidence="11 12">
    <name type="scientific">Mizuhopecten yessoensis</name>
    <name type="common">Japanese scallop</name>
    <name type="synonym">Patinopecten yessoensis</name>
    <dbReference type="NCBI Taxonomy" id="6573"/>
    <lineage>
        <taxon>Eukaryota</taxon>
        <taxon>Metazoa</taxon>
        <taxon>Spiralia</taxon>
        <taxon>Lophotrochozoa</taxon>
        <taxon>Mollusca</taxon>
        <taxon>Bivalvia</taxon>
        <taxon>Autobranchia</taxon>
        <taxon>Pteriomorphia</taxon>
        <taxon>Pectinida</taxon>
        <taxon>Pectinoidea</taxon>
        <taxon>Pectinidae</taxon>
        <taxon>Mizuhopecten</taxon>
    </lineage>
</organism>
<keyword evidence="5 8" id="KW-1133">Transmembrane helix</keyword>
<dbReference type="Gene3D" id="1.20.1250.20">
    <property type="entry name" value="MFS general substrate transporter like domains"/>
    <property type="match status" value="2"/>
</dbReference>
<feature type="transmembrane region" description="Helical" evidence="8">
    <location>
        <begin position="234"/>
        <end position="252"/>
    </location>
</feature>
<feature type="domain" description="Major facilitator superfamily (MFS) profile" evidence="10">
    <location>
        <begin position="1"/>
        <end position="349"/>
    </location>
</feature>
<feature type="signal peptide" evidence="9">
    <location>
        <begin position="1"/>
        <end position="24"/>
    </location>
</feature>
<evidence type="ECO:0000256" key="2">
    <source>
        <dbReference type="ARBA" id="ARBA00022448"/>
    </source>
</evidence>
<feature type="chain" id="PRO_5012894278" evidence="9">
    <location>
        <begin position="25"/>
        <end position="407"/>
    </location>
</feature>
<feature type="transmembrane region" description="Helical" evidence="8">
    <location>
        <begin position="258"/>
        <end position="277"/>
    </location>
</feature>
<evidence type="ECO:0000313" key="12">
    <source>
        <dbReference type="Proteomes" id="UP000242188"/>
    </source>
</evidence>
<name>A0A210QZS4_MIZYE</name>
<protein>
    <submittedName>
        <fullName evidence="11">Vesicular glutamate transporter 2</fullName>
    </submittedName>
</protein>
<accession>A0A210QZS4</accession>
<evidence type="ECO:0000256" key="6">
    <source>
        <dbReference type="ARBA" id="ARBA00023136"/>
    </source>
</evidence>
<dbReference type="OrthoDB" id="2985014at2759"/>
<keyword evidence="9" id="KW-0732">Signal</keyword>
<feature type="transmembrane region" description="Helical" evidence="8">
    <location>
        <begin position="95"/>
        <end position="115"/>
    </location>
</feature>
<dbReference type="Pfam" id="PF07690">
    <property type="entry name" value="MFS_1"/>
    <property type="match status" value="1"/>
</dbReference>
<dbReference type="PROSITE" id="PS50850">
    <property type="entry name" value="MFS"/>
    <property type="match status" value="1"/>
</dbReference>
<dbReference type="GO" id="GO:0060076">
    <property type="term" value="C:excitatory synapse"/>
    <property type="evidence" value="ECO:0007669"/>
    <property type="project" value="TreeGrafter"/>
</dbReference>
<feature type="transmembrane region" description="Helical" evidence="8">
    <location>
        <begin position="323"/>
        <end position="344"/>
    </location>
</feature>
<feature type="transmembrane region" description="Helical" evidence="8">
    <location>
        <begin position="65"/>
        <end position="89"/>
    </location>
</feature>
<dbReference type="PANTHER" id="PTHR11662:SF456">
    <property type="entry name" value="VESICULAR GLUTAMATE TRANSPORTER, ISOFORM A"/>
    <property type="match status" value="1"/>
</dbReference>
<dbReference type="SUPFAM" id="SSF103473">
    <property type="entry name" value="MFS general substrate transporter"/>
    <property type="match status" value="1"/>
</dbReference>
<evidence type="ECO:0000259" key="10">
    <source>
        <dbReference type="PROSITE" id="PS50850"/>
    </source>
</evidence>
<dbReference type="GO" id="GO:0098700">
    <property type="term" value="P:neurotransmitter loading into synaptic vesicle"/>
    <property type="evidence" value="ECO:0007669"/>
    <property type="project" value="TreeGrafter"/>
</dbReference>
<dbReference type="GO" id="GO:0035249">
    <property type="term" value="P:synaptic transmission, glutamatergic"/>
    <property type="evidence" value="ECO:0007669"/>
    <property type="project" value="TreeGrafter"/>
</dbReference>
<dbReference type="PANTHER" id="PTHR11662">
    <property type="entry name" value="SOLUTE CARRIER FAMILY 17"/>
    <property type="match status" value="1"/>
</dbReference>
<dbReference type="STRING" id="6573.A0A210QZS4"/>
<proteinExistence type="predicted"/>
<evidence type="ECO:0000256" key="8">
    <source>
        <dbReference type="SAM" id="Phobius"/>
    </source>
</evidence>
<comment type="subcellular location">
    <subcellularLocation>
        <location evidence="1">Membrane</location>
        <topology evidence="1">Multi-pass membrane protein</topology>
    </subcellularLocation>
</comment>
<dbReference type="GO" id="GO:0030672">
    <property type="term" value="C:synaptic vesicle membrane"/>
    <property type="evidence" value="ECO:0007669"/>
    <property type="project" value="TreeGrafter"/>
</dbReference>
<keyword evidence="3 8" id="KW-0812">Transmembrane</keyword>
<dbReference type="AlphaFoldDB" id="A0A210QZS4"/>
<feature type="transmembrane region" description="Helical" evidence="8">
    <location>
        <begin position="289"/>
        <end position="311"/>
    </location>
</feature>
<dbReference type="InterPro" id="IPR050382">
    <property type="entry name" value="MFS_Na/Anion_cotransporter"/>
</dbReference>
<comment type="caution">
    <text evidence="11">The sequence shown here is derived from an EMBL/GenBank/DDBJ whole genome shotgun (WGS) entry which is preliminary data.</text>
</comment>
<dbReference type="GO" id="GO:0050803">
    <property type="term" value="P:regulation of synapse structure or activity"/>
    <property type="evidence" value="ECO:0007669"/>
    <property type="project" value="TreeGrafter"/>
</dbReference>
<dbReference type="GO" id="GO:0005313">
    <property type="term" value="F:L-glutamate transmembrane transporter activity"/>
    <property type="evidence" value="ECO:0007669"/>
    <property type="project" value="TreeGrafter"/>
</dbReference>
<keyword evidence="2" id="KW-0813">Transport</keyword>
<evidence type="ECO:0000256" key="1">
    <source>
        <dbReference type="ARBA" id="ARBA00004141"/>
    </source>
</evidence>
<evidence type="ECO:0000256" key="3">
    <source>
        <dbReference type="ARBA" id="ARBA00022692"/>
    </source>
</evidence>
<keyword evidence="6 8" id="KW-0472">Membrane</keyword>
<feature type="region of interest" description="Disordered" evidence="7">
    <location>
        <begin position="380"/>
        <end position="407"/>
    </location>
</feature>
<keyword evidence="12" id="KW-1185">Reference proteome</keyword>
<feature type="compositionally biased region" description="Basic and acidic residues" evidence="7">
    <location>
        <begin position="385"/>
        <end position="395"/>
    </location>
</feature>
<dbReference type="InterPro" id="IPR020846">
    <property type="entry name" value="MFS_dom"/>
</dbReference>
<dbReference type="EMBL" id="NEDP02001154">
    <property type="protein sequence ID" value="OWF54202.1"/>
    <property type="molecule type" value="Genomic_DNA"/>
</dbReference>
<sequence length="407" mass="44975">MSVIYGLCILISGLLNLLLPYTIDHESYWVSCAIRFVQGLSEGLLYPSCYGILRHWSTPAERGRIVAAVLTGSYAAPILGFPVAGFLTHYIGWEYVFYVSGGACVVWYLIFLGIVSEKPSHDPQINDEELDYLTTSQGDSSLDYENIKIPWKDILTSPPVIALCACNVARNWVFILILTNEPYYLNNFEFTVAENGVLSSIPHIFKVLASILGGFIADFVIGRRLLNTTILRKLLTALGFGGQSVCFLVLTFTVEPLYVMIFLTLGVGMFGLSVSGWQINHYDLATRYAGVLVSITSASGAVAAVIVPIVAGELTLNNEMSGWNTLFYITISIVLTALVIFLIFGTGQEQRWAHPPPDIELVQKQDPLARKPYNIRLQQRLSATPEERSLAERNGTKAGNPVYRTSQ</sequence>
<feature type="transmembrane region" description="Helical" evidence="8">
    <location>
        <begin position="200"/>
        <end position="222"/>
    </location>
</feature>
<evidence type="ECO:0000256" key="5">
    <source>
        <dbReference type="ARBA" id="ARBA00022989"/>
    </source>
</evidence>
<evidence type="ECO:0000256" key="7">
    <source>
        <dbReference type="SAM" id="MobiDB-lite"/>
    </source>
</evidence>
<dbReference type="Proteomes" id="UP000242188">
    <property type="component" value="Unassembled WGS sequence"/>
</dbReference>
<dbReference type="InterPro" id="IPR011701">
    <property type="entry name" value="MFS"/>
</dbReference>
<reference evidence="11 12" key="1">
    <citation type="journal article" date="2017" name="Nat. Ecol. Evol.">
        <title>Scallop genome provides insights into evolution of bilaterian karyotype and development.</title>
        <authorList>
            <person name="Wang S."/>
            <person name="Zhang J."/>
            <person name="Jiao W."/>
            <person name="Li J."/>
            <person name="Xun X."/>
            <person name="Sun Y."/>
            <person name="Guo X."/>
            <person name="Huan P."/>
            <person name="Dong B."/>
            <person name="Zhang L."/>
            <person name="Hu X."/>
            <person name="Sun X."/>
            <person name="Wang J."/>
            <person name="Zhao C."/>
            <person name="Wang Y."/>
            <person name="Wang D."/>
            <person name="Huang X."/>
            <person name="Wang R."/>
            <person name="Lv J."/>
            <person name="Li Y."/>
            <person name="Zhang Z."/>
            <person name="Liu B."/>
            <person name="Lu W."/>
            <person name="Hui Y."/>
            <person name="Liang J."/>
            <person name="Zhou Z."/>
            <person name="Hou R."/>
            <person name="Li X."/>
            <person name="Liu Y."/>
            <person name="Li H."/>
            <person name="Ning X."/>
            <person name="Lin Y."/>
            <person name="Zhao L."/>
            <person name="Xing Q."/>
            <person name="Dou J."/>
            <person name="Li Y."/>
            <person name="Mao J."/>
            <person name="Guo H."/>
            <person name="Dou H."/>
            <person name="Li T."/>
            <person name="Mu C."/>
            <person name="Jiang W."/>
            <person name="Fu Q."/>
            <person name="Fu X."/>
            <person name="Miao Y."/>
            <person name="Liu J."/>
            <person name="Yu Q."/>
            <person name="Li R."/>
            <person name="Liao H."/>
            <person name="Li X."/>
            <person name="Kong Y."/>
            <person name="Jiang Z."/>
            <person name="Chourrout D."/>
            <person name="Li R."/>
            <person name="Bao Z."/>
        </authorList>
    </citation>
    <scope>NUCLEOTIDE SEQUENCE [LARGE SCALE GENOMIC DNA]</scope>
    <source>
        <strain evidence="11 12">PY_sf001</strain>
    </source>
</reference>
<evidence type="ECO:0000256" key="9">
    <source>
        <dbReference type="SAM" id="SignalP"/>
    </source>
</evidence>
<dbReference type="FunFam" id="1.20.1250.20:FF:000003">
    <property type="entry name" value="Solute carrier family 17 member 3"/>
    <property type="match status" value="1"/>
</dbReference>
<dbReference type="GO" id="GO:0015293">
    <property type="term" value="F:symporter activity"/>
    <property type="evidence" value="ECO:0007669"/>
    <property type="project" value="UniProtKB-KW"/>
</dbReference>
<evidence type="ECO:0000313" key="11">
    <source>
        <dbReference type="EMBL" id="OWF54202.1"/>
    </source>
</evidence>